<evidence type="ECO:0008006" key="4">
    <source>
        <dbReference type="Google" id="ProtNLM"/>
    </source>
</evidence>
<dbReference type="OrthoDB" id="9800877at2"/>
<dbReference type="InterPro" id="IPR010921">
    <property type="entry name" value="Trp_repressor/repl_initiator"/>
</dbReference>
<dbReference type="Proteomes" id="UP000197535">
    <property type="component" value="Unassembled WGS sequence"/>
</dbReference>
<evidence type="ECO:0000313" key="3">
    <source>
        <dbReference type="Proteomes" id="UP000197535"/>
    </source>
</evidence>
<dbReference type="Pfam" id="PF01527">
    <property type="entry name" value="HTH_Tnp_1"/>
    <property type="match status" value="1"/>
</dbReference>
<dbReference type="SUPFAM" id="SSF48295">
    <property type="entry name" value="TrpR-like"/>
    <property type="match status" value="1"/>
</dbReference>
<accession>A0A254T5V7</accession>
<comment type="caution">
    <text evidence="1">The sequence shown here is derived from an EMBL/GenBank/DDBJ whole genome shotgun (WGS) entry which is preliminary data.</text>
</comment>
<dbReference type="GO" id="GO:0004803">
    <property type="term" value="F:transposase activity"/>
    <property type="evidence" value="ECO:0007669"/>
    <property type="project" value="InterPro"/>
</dbReference>
<evidence type="ECO:0000313" key="1">
    <source>
        <dbReference type="EMBL" id="OWW18046.1"/>
    </source>
</evidence>
<dbReference type="InterPro" id="IPR002514">
    <property type="entry name" value="Transposase_8"/>
</dbReference>
<dbReference type="EMBL" id="LSTO01000001">
    <property type="protein sequence ID" value="OWW20658.1"/>
    <property type="molecule type" value="Genomic_DNA"/>
</dbReference>
<dbReference type="RefSeq" id="WP_141104057.1">
    <property type="nucleotide sequence ID" value="NZ_LSTO01000001.1"/>
</dbReference>
<gene>
    <name evidence="1" type="ORF">AYR66_02915</name>
    <name evidence="2" type="ORF">AYR66_15370</name>
</gene>
<organism evidence="1 3">
    <name type="scientific">Noviherbaspirillum denitrificans</name>
    <dbReference type="NCBI Taxonomy" id="1968433"/>
    <lineage>
        <taxon>Bacteria</taxon>
        <taxon>Pseudomonadati</taxon>
        <taxon>Pseudomonadota</taxon>
        <taxon>Betaproteobacteria</taxon>
        <taxon>Burkholderiales</taxon>
        <taxon>Oxalobacteraceae</taxon>
        <taxon>Noviherbaspirillum</taxon>
    </lineage>
</organism>
<reference evidence="1 3" key="1">
    <citation type="submission" date="2016-02" db="EMBL/GenBank/DDBJ databases">
        <authorList>
            <person name="Wen L."/>
            <person name="He K."/>
            <person name="Yang H."/>
        </authorList>
    </citation>
    <scope>NUCLEOTIDE SEQUENCE [LARGE SCALE GENOMIC DNA]</scope>
    <source>
        <strain evidence="1 3">TSA40</strain>
    </source>
</reference>
<proteinExistence type="predicted"/>
<name>A0A254T5V7_9BURK</name>
<evidence type="ECO:0000313" key="2">
    <source>
        <dbReference type="EMBL" id="OWW20658.1"/>
    </source>
</evidence>
<dbReference type="Gene3D" id="1.10.10.60">
    <property type="entry name" value="Homeodomain-like"/>
    <property type="match status" value="1"/>
</dbReference>
<dbReference type="GO" id="GO:0006313">
    <property type="term" value="P:DNA transposition"/>
    <property type="evidence" value="ECO:0007669"/>
    <property type="project" value="InterPro"/>
</dbReference>
<dbReference type="GO" id="GO:0043565">
    <property type="term" value="F:sequence-specific DNA binding"/>
    <property type="evidence" value="ECO:0007669"/>
    <property type="project" value="InterPro"/>
</dbReference>
<dbReference type="AlphaFoldDB" id="A0A254T5V7"/>
<keyword evidence="3" id="KW-1185">Reference proteome</keyword>
<protein>
    <recommendedName>
        <fullName evidence="4">Transposase</fullName>
    </recommendedName>
</protein>
<sequence>MHTNEGEHQVGRQRRRRHSAEFKAEVIAACQQPGVSIAAVALAHGLNANLLRHWIIKQERAEATPAQVATPSNTASTDVKHDFVPVTVAPERNRDDNIRVELRRGATTVTVVWPMSAAADCAAWLRELLR</sequence>
<dbReference type="EMBL" id="LSTO01000040">
    <property type="protein sequence ID" value="OWW18046.1"/>
    <property type="molecule type" value="Genomic_DNA"/>
</dbReference>
<dbReference type="NCBIfam" id="NF047595">
    <property type="entry name" value="IS66_ISRel24_TnpA"/>
    <property type="match status" value="1"/>
</dbReference>